<accession>A0A0F9N573</accession>
<proteinExistence type="predicted"/>
<protein>
    <submittedName>
        <fullName evidence="1">Uncharacterized protein</fullName>
    </submittedName>
</protein>
<comment type="caution">
    <text evidence="1">The sequence shown here is derived from an EMBL/GenBank/DDBJ whole genome shotgun (WGS) entry which is preliminary data.</text>
</comment>
<dbReference type="EMBL" id="LAZR01007655">
    <property type="protein sequence ID" value="KKM83845.1"/>
    <property type="molecule type" value="Genomic_DNA"/>
</dbReference>
<dbReference type="AlphaFoldDB" id="A0A0F9N573"/>
<sequence length="186" mass="21430">MDVLILNVALKQDIEFQGSRYFHILGQLQSGLEIWITDYGYDLRKHSGRHVDMLLSVMRNPYFEHSLGIKSPFMSEAYYSIEKVNELKADLTKKYGPLLKGDTNEIILTGEYIDPYTIPRDWNALITDKGGRFLYRNPSALKTKEGLFLLSPFHLRKLAPNIRIPKTIIIGTGLISLVAWRHELIH</sequence>
<reference evidence="1" key="1">
    <citation type="journal article" date="2015" name="Nature">
        <title>Complex archaea that bridge the gap between prokaryotes and eukaryotes.</title>
        <authorList>
            <person name="Spang A."/>
            <person name="Saw J.H."/>
            <person name="Jorgensen S.L."/>
            <person name="Zaremba-Niedzwiedzka K."/>
            <person name="Martijn J."/>
            <person name="Lind A.E."/>
            <person name="van Eijk R."/>
            <person name="Schleper C."/>
            <person name="Guy L."/>
            <person name="Ettema T.J."/>
        </authorList>
    </citation>
    <scope>NUCLEOTIDE SEQUENCE</scope>
</reference>
<organism evidence="1">
    <name type="scientific">marine sediment metagenome</name>
    <dbReference type="NCBI Taxonomy" id="412755"/>
    <lineage>
        <taxon>unclassified sequences</taxon>
        <taxon>metagenomes</taxon>
        <taxon>ecological metagenomes</taxon>
    </lineage>
</organism>
<name>A0A0F9N573_9ZZZZ</name>
<gene>
    <name evidence="1" type="ORF">LCGC14_1305210</name>
</gene>
<evidence type="ECO:0000313" key="1">
    <source>
        <dbReference type="EMBL" id="KKM83845.1"/>
    </source>
</evidence>